<keyword evidence="4" id="KW-0732">Signal</keyword>
<keyword evidence="1" id="KW-0436">Ligase</keyword>
<sequence length="194" mass="21678">NGEYNLLFLLLFLSVLQWDQLLTLGGSKGSDETLQTRLGEQRGGHCMCLVYTSGTTGFPKAVMICHENYMAQGRTVFQQLGSKMDPVHNRIISFLPLSHVAASLFDCMVPVYGRVVAGLKHTVYFTRPYDLKEMTLAQRIGFVEPTAFFAVPRVYEKIQERMMAVGASLTGVKKTLATWAKSKGLEYCRNLQAV</sequence>
<dbReference type="PANTHER" id="PTHR43272">
    <property type="entry name" value="LONG-CHAIN-FATTY-ACID--COA LIGASE"/>
    <property type="match status" value="1"/>
</dbReference>
<feature type="domain" description="AMP-dependent synthetase/ligase" evidence="5">
    <location>
        <begin position="38"/>
        <end position="160"/>
    </location>
</feature>
<evidence type="ECO:0000256" key="2">
    <source>
        <dbReference type="ARBA" id="ARBA00022832"/>
    </source>
</evidence>
<dbReference type="InterPro" id="IPR042099">
    <property type="entry name" value="ANL_N_sf"/>
</dbReference>
<evidence type="ECO:0000313" key="6">
    <source>
        <dbReference type="EMBL" id="CAK0869606.1"/>
    </source>
</evidence>
<reference evidence="6" key="1">
    <citation type="submission" date="2023-10" db="EMBL/GenBank/DDBJ databases">
        <authorList>
            <person name="Chen Y."/>
            <person name="Shah S."/>
            <person name="Dougan E. K."/>
            <person name="Thang M."/>
            <person name="Chan C."/>
        </authorList>
    </citation>
    <scope>NUCLEOTIDE SEQUENCE [LARGE SCALE GENOMIC DNA]</scope>
</reference>
<organism evidence="6 7">
    <name type="scientific">Prorocentrum cordatum</name>
    <dbReference type="NCBI Taxonomy" id="2364126"/>
    <lineage>
        <taxon>Eukaryota</taxon>
        <taxon>Sar</taxon>
        <taxon>Alveolata</taxon>
        <taxon>Dinophyceae</taxon>
        <taxon>Prorocentrales</taxon>
        <taxon>Prorocentraceae</taxon>
        <taxon>Prorocentrum</taxon>
    </lineage>
</organism>
<dbReference type="SUPFAM" id="SSF56801">
    <property type="entry name" value="Acetyl-CoA synthetase-like"/>
    <property type="match status" value="1"/>
</dbReference>
<evidence type="ECO:0000256" key="3">
    <source>
        <dbReference type="ARBA" id="ARBA00023098"/>
    </source>
</evidence>
<accession>A0ABN9VDI5</accession>
<gene>
    <name evidence="6" type="ORF">PCOR1329_LOCUS55907</name>
</gene>
<dbReference type="PROSITE" id="PS00455">
    <property type="entry name" value="AMP_BINDING"/>
    <property type="match status" value="1"/>
</dbReference>
<keyword evidence="7" id="KW-1185">Reference proteome</keyword>
<dbReference type="Pfam" id="PF00501">
    <property type="entry name" value="AMP-binding"/>
    <property type="match status" value="1"/>
</dbReference>
<evidence type="ECO:0000256" key="4">
    <source>
        <dbReference type="SAM" id="SignalP"/>
    </source>
</evidence>
<evidence type="ECO:0000313" key="7">
    <source>
        <dbReference type="Proteomes" id="UP001189429"/>
    </source>
</evidence>
<evidence type="ECO:0000259" key="5">
    <source>
        <dbReference type="Pfam" id="PF00501"/>
    </source>
</evidence>
<feature type="signal peptide" evidence="4">
    <location>
        <begin position="1"/>
        <end position="23"/>
    </location>
</feature>
<dbReference type="InterPro" id="IPR000873">
    <property type="entry name" value="AMP-dep_synth/lig_dom"/>
</dbReference>
<feature type="chain" id="PRO_5045592920" description="AMP-dependent synthetase/ligase domain-containing protein" evidence="4">
    <location>
        <begin position="24"/>
        <end position="194"/>
    </location>
</feature>
<dbReference type="InterPro" id="IPR020845">
    <property type="entry name" value="AMP-binding_CS"/>
</dbReference>
<dbReference type="Gene3D" id="3.40.50.12780">
    <property type="entry name" value="N-terminal domain of ligase-like"/>
    <property type="match status" value="1"/>
</dbReference>
<comment type="caution">
    <text evidence="6">The sequence shown here is derived from an EMBL/GenBank/DDBJ whole genome shotgun (WGS) entry which is preliminary data.</text>
</comment>
<proteinExistence type="predicted"/>
<dbReference type="EMBL" id="CAUYUJ010016866">
    <property type="protein sequence ID" value="CAK0869606.1"/>
    <property type="molecule type" value="Genomic_DNA"/>
</dbReference>
<evidence type="ECO:0000256" key="1">
    <source>
        <dbReference type="ARBA" id="ARBA00022598"/>
    </source>
</evidence>
<name>A0ABN9VDI5_9DINO</name>
<dbReference type="PANTHER" id="PTHR43272:SF32">
    <property type="entry name" value="AMP-DEPENDENT SYNTHETASE_LIGASE DOMAIN-CONTAINING PROTEIN"/>
    <property type="match status" value="1"/>
</dbReference>
<protein>
    <recommendedName>
        <fullName evidence="5">AMP-dependent synthetase/ligase domain-containing protein</fullName>
    </recommendedName>
</protein>
<feature type="non-terminal residue" evidence="6">
    <location>
        <position position="1"/>
    </location>
</feature>
<keyword evidence="3" id="KW-0443">Lipid metabolism</keyword>
<dbReference type="Proteomes" id="UP001189429">
    <property type="component" value="Unassembled WGS sequence"/>
</dbReference>
<keyword evidence="2" id="KW-0276">Fatty acid metabolism</keyword>